<dbReference type="Proteomes" id="UP000270743">
    <property type="component" value="Unassembled WGS sequence"/>
</dbReference>
<dbReference type="Gene3D" id="1.10.10.10">
    <property type="entry name" value="Winged helix-like DNA-binding domain superfamily/Winged helix DNA-binding domain"/>
    <property type="match status" value="1"/>
</dbReference>
<keyword evidence="3" id="KW-1185">Reference proteome</keyword>
<dbReference type="AlphaFoldDB" id="A0A447IRD8"/>
<sequence length="216" mass="23690">MTTTIVLHEDGSVTASDAAKLLGVTYRTVNSWITQRDDPLPTKFLAQGKGGKGGATRVSIADVIAWKEARAADKAAGQDFEDDDDQDDGEASPDGSPTKRVRYNLEKSKAKRAHHLAMIEEMNEMARRYSLLPVDMIIQITEEDRANIKAGILNLPGRLATRMVPLTDQKACYDEIRKECLDLLQTLKSGYDIASEAVENIKVERGQAAPDDGDEA</sequence>
<feature type="compositionally biased region" description="Acidic residues" evidence="1">
    <location>
        <begin position="79"/>
        <end position="91"/>
    </location>
</feature>
<dbReference type="EMBL" id="UZWE01000050">
    <property type="protein sequence ID" value="VDS10055.1"/>
    <property type="molecule type" value="Genomic_DNA"/>
</dbReference>
<evidence type="ECO:0000313" key="3">
    <source>
        <dbReference type="Proteomes" id="UP000270743"/>
    </source>
</evidence>
<evidence type="ECO:0000256" key="1">
    <source>
        <dbReference type="SAM" id="MobiDB-lite"/>
    </source>
</evidence>
<organism evidence="2 3">
    <name type="scientific">Paracoccus haematequi</name>
    <dbReference type="NCBI Taxonomy" id="2491866"/>
    <lineage>
        <taxon>Bacteria</taxon>
        <taxon>Pseudomonadati</taxon>
        <taxon>Pseudomonadota</taxon>
        <taxon>Alphaproteobacteria</taxon>
        <taxon>Rhodobacterales</taxon>
        <taxon>Paracoccaceae</taxon>
        <taxon>Paracoccus</taxon>
    </lineage>
</organism>
<name>A0A447IRD8_9RHOB</name>
<dbReference type="InterPro" id="IPR036388">
    <property type="entry name" value="WH-like_DNA-bd_sf"/>
</dbReference>
<proteinExistence type="predicted"/>
<dbReference type="RefSeq" id="WP_126155661.1">
    <property type="nucleotide sequence ID" value="NZ_UZWE01000050.1"/>
</dbReference>
<gene>
    <name evidence="2" type="ORF">PARHAE_03266</name>
</gene>
<protein>
    <submittedName>
        <fullName evidence="2">Helix-turn-helix domain protein</fullName>
    </submittedName>
</protein>
<evidence type="ECO:0000313" key="2">
    <source>
        <dbReference type="EMBL" id="VDS10055.1"/>
    </source>
</evidence>
<feature type="region of interest" description="Disordered" evidence="1">
    <location>
        <begin position="74"/>
        <end position="100"/>
    </location>
</feature>
<reference evidence="2 3" key="1">
    <citation type="submission" date="2018-12" db="EMBL/GenBank/DDBJ databases">
        <authorList>
            <person name="Criscuolo A."/>
        </authorList>
    </citation>
    <scope>NUCLEOTIDE SEQUENCE [LARGE SCALE GENOMIC DNA]</scope>
    <source>
        <strain evidence="2">ACIP1116241</strain>
    </source>
</reference>
<accession>A0A447IRD8</accession>